<dbReference type="GO" id="GO:0016491">
    <property type="term" value="F:oxidoreductase activity"/>
    <property type="evidence" value="ECO:0007669"/>
    <property type="project" value="UniProtKB-KW"/>
</dbReference>
<dbReference type="InterPro" id="IPR036291">
    <property type="entry name" value="NAD(P)-bd_dom_sf"/>
</dbReference>
<evidence type="ECO:0000256" key="1">
    <source>
        <dbReference type="ARBA" id="ARBA00006484"/>
    </source>
</evidence>
<comment type="similarity">
    <text evidence="1">Belongs to the short-chain dehydrogenases/reductases (SDR) family.</text>
</comment>
<dbReference type="PRINTS" id="PR00081">
    <property type="entry name" value="GDHRDH"/>
</dbReference>
<dbReference type="Pfam" id="PF00106">
    <property type="entry name" value="adh_short"/>
    <property type="match status" value="1"/>
</dbReference>
<comment type="caution">
    <text evidence="4">The sequence shown here is derived from an EMBL/GenBank/DDBJ whole genome shotgun (WGS) entry which is preliminary data.</text>
</comment>
<dbReference type="PANTHER" id="PTHR43180:SF86">
    <property type="entry name" value="DEHYDROGENASE, PUTATIVE (AFU_ORTHOLOGUE AFUA_3G00290)-RELATED"/>
    <property type="match status" value="1"/>
</dbReference>
<dbReference type="AlphaFoldDB" id="A0A178BT86"/>
<dbReference type="Proteomes" id="UP000185904">
    <property type="component" value="Unassembled WGS sequence"/>
</dbReference>
<dbReference type="PANTHER" id="PTHR43180">
    <property type="entry name" value="3-OXOACYL-(ACYL-CARRIER-PROTEIN) REDUCTASE (AFU_ORTHOLOGUE AFUA_6G11210)"/>
    <property type="match status" value="1"/>
</dbReference>
<reference evidence="4 5" key="1">
    <citation type="submission" date="2016-03" db="EMBL/GenBank/DDBJ databases">
        <title>The draft genome sequence of Fonsecaea nubica causative agent of cutaneous subcutaneous infection in human host.</title>
        <authorList>
            <person name="Costa F."/>
            <person name="Sybren D.H."/>
            <person name="Raittz R.T."/>
            <person name="Weiss V.A."/>
            <person name="Leao A.C."/>
            <person name="Gomes R."/>
            <person name="De Souza E.M."/>
            <person name="Pedrosa F.O."/>
            <person name="Steffens M.B."/>
            <person name="Bombassaro A."/>
            <person name="Tadra-Sfeir M.Z."/>
            <person name="Moreno L.F."/>
            <person name="Najafzadeh M.J."/>
            <person name="Felipe M.S."/>
            <person name="Teixeira M."/>
            <person name="Sun J."/>
            <person name="Xi L."/>
            <person name="Castro M.A."/>
            <person name="Vicente V.A."/>
        </authorList>
    </citation>
    <scope>NUCLEOTIDE SEQUENCE [LARGE SCALE GENOMIC DNA]</scope>
    <source>
        <strain evidence="4 5">CBS 269.64</strain>
    </source>
</reference>
<dbReference type="RefSeq" id="XP_022494221.1">
    <property type="nucleotide sequence ID" value="XM_022649799.1"/>
</dbReference>
<dbReference type="PROSITE" id="PS00061">
    <property type="entry name" value="ADH_SHORT"/>
    <property type="match status" value="1"/>
</dbReference>
<evidence type="ECO:0000256" key="3">
    <source>
        <dbReference type="ARBA" id="ARBA00023002"/>
    </source>
</evidence>
<dbReference type="Gene3D" id="3.40.50.720">
    <property type="entry name" value="NAD(P)-binding Rossmann-like Domain"/>
    <property type="match status" value="1"/>
</dbReference>
<proteinExistence type="inferred from homology"/>
<protein>
    <submittedName>
        <fullName evidence="4">Uncharacterized protein</fullName>
    </submittedName>
</protein>
<keyword evidence="3" id="KW-0560">Oxidoreductase</keyword>
<dbReference type="InterPro" id="IPR020904">
    <property type="entry name" value="Sc_DH/Rdtase_CS"/>
</dbReference>
<keyword evidence="5" id="KW-1185">Reference proteome</keyword>
<evidence type="ECO:0000313" key="5">
    <source>
        <dbReference type="Proteomes" id="UP000185904"/>
    </source>
</evidence>
<gene>
    <name evidence="4" type="ORF">AYO20_11552</name>
</gene>
<dbReference type="GeneID" id="34594931"/>
<accession>A0A178BT86</accession>
<organism evidence="4 5">
    <name type="scientific">Fonsecaea nubica</name>
    <dbReference type="NCBI Taxonomy" id="856822"/>
    <lineage>
        <taxon>Eukaryota</taxon>
        <taxon>Fungi</taxon>
        <taxon>Dikarya</taxon>
        <taxon>Ascomycota</taxon>
        <taxon>Pezizomycotina</taxon>
        <taxon>Eurotiomycetes</taxon>
        <taxon>Chaetothyriomycetidae</taxon>
        <taxon>Chaetothyriales</taxon>
        <taxon>Herpotrichiellaceae</taxon>
        <taxon>Fonsecaea</taxon>
    </lineage>
</organism>
<name>A0A178BT86_9EURO</name>
<dbReference type="OrthoDB" id="37659at2759"/>
<dbReference type="SUPFAM" id="SSF51735">
    <property type="entry name" value="NAD(P)-binding Rossmann-fold domains"/>
    <property type="match status" value="1"/>
</dbReference>
<evidence type="ECO:0000256" key="2">
    <source>
        <dbReference type="ARBA" id="ARBA00022857"/>
    </source>
</evidence>
<keyword evidence="2" id="KW-0521">NADP</keyword>
<dbReference type="EMBL" id="LVCJ01000165">
    <property type="protein sequence ID" value="OAL20115.1"/>
    <property type="molecule type" value="Genomic_DNA"/>
</dbReference>
<evidence type="ECO:0000313" key="4">
    <source>
        <dbReference type="EMBL" id="OAL20115.1"/>
    </source>
</evidence>
<sequence>MRGTLTVVVPADFCEMSLIQFPENFHSLRDQTVVITGGASGIGEAFVRLACENGAHVVFGDLQDELGGKVALETGATFVKTDVSKYKELLRLFDEAYKKHGAVDHAIANAGIYEPKGLFDPSTDLQSLDQEPPTSIVDVNLRGVLFFAYIAAAYLRQGDSAHRNKSLTLVSSTAGILCPAETPFYNTTKSGVLGLSRSLAGSLATTHGIRVNGMCPSVTATPLSALHVLPVFESLQLPVNSSQDVAKVLAGLCIGEEWNGKILYVEGGKAWDIEQGLTRTRPEWLGASVLKTLDKITEYRAQARATK</sequence>
<dbReference type="InterPro" id="IPR002347">
    <property type="entry name" value="SDR_fam"/>
</dbReference>